<comment type="caution">
    <text evidence="1">The sequence shown here is derived from an EMBL/GenBank/DDBJ whole genome shotgun (WGS) entry which is preliminary data.</text>
</comment>
<name>A0A9W8GRZ1_9FUNG</name>
<accession>A0A9W8GRZ1</accession>
<dbReference type="Proteomes" id="UP001140011">
    <property type="component" value="Unassembled WGS sequence"/>
</dbReference>
<feature type="non-terminal residue" evidence="1">
    <location>
        <position position="213"/>
    </location>
</feature>
<protein>
    <submittedName>
        <fullName evidence="1">Uncharacterized protein</fullName>
    </submittedName>
</protein>
<proteinExistence type="predicted"/>
<reference evidence="1" key="1">
    <citation type="submission" date="2022-07" db="EMBL/GenBank/DDBJ databases">
        <title>Phylogenomic reconstructions and comparative analyses of Kickxellomycotina fungi.</title>
        <authorList>
            <person name="Reynolds N.K."/>
            <person name="Stajich J.E."/>
            <person name="Barry K."/>
            <person name="Grigoriev I.V."/>
            <person name="Crous P."/>
            <person name="Smith M.E."/>
        </authorList>
    </citation>
    <scope>NUCLEOTIDE SEQUENCE</scope>
    <source>
        <strain evidence="1">BCRC 34297</strain>
    </source>
</reference>
<gene>
    <name evidence="1" type="ORF">GGI19_006642</name>
</gene>
<evidence type="ECO:0000313" key="2">
    <source>
        <dbReference type="Proteomes" id="UP001140011"/>
    </source>
</evidence>
<dbReference type="EMBL" id="JANBUH010001603">
    <property type="protein sequence ID" value="KAJ2743970.1"/>
    <property type="molecule type" value="Genomic_DNA"/>
</dbReference>
<organism evidence="1 2">
    <name type="scientific">Coemansia pectinata</name>
    <dbReference type="NCBI Taxonomy" id="1052879"/>
    <lineage>
        <taxon>Eukaryota</taxon>
        <taxon>Fungi</taxon>
        <taxon>Fungi incertae sedis</taxon>
        <taxon>Zoopagomycota</taxon>
        <taxon>Kickxellomycotina</taxon>
        <taxon>Kickxellomycetes</taxon>
        <taxon>Kickxellales</taxon>
        <taxon>Kickxellaceae</taxon>
        <taxon>Coemansia</taxon>
    </lineage>
</organism>
<dbReference type="AlphaFoldDB" id="A0A9W8GRZ1"/>
<sequence>MSIVHYVTFSSRLHFDRPGDKHLQIPLLWVCHNFRAHVHSNFCQDYGMTLNTVEDRVDIKRHSCPAQLEKIDYGTSSLVKELQICVDAWSVYSGAAYRLLSDEPRESLLFPLVRKLSVTFFTSCESNDDVTPEIEVNISAFICRVEEMAPGVNHVAFAAIKEGTLYSHTHLNPLVRLDYLETLFASQLFGLVETTYLNRMTRFLVDCPGLAPI</sequence>
<keyword evidence="2" id="KW-1185">Reference proteome</keyword>
<evidence type="ECO:0000313" key="1">
    <source>
        <dbReference type="EMBL" id="KAJ2743970.1"/>
    </source>
</evidence>